<sequence>MKTIEFAAFLNDCYSITVNVAWWMPLPSNLFSKYFKDTSIFTQDNFATNKEIFYQAHPKIGVNDVMDIDRCDSIYKNLGICWRL</sequence>
<evidence type="ECO:0000313" key="2">
    <source>
        <dbReference type="Proteomes" id="UP000078383"/>
    </source>
</evidence>
<accession>A0A174ZK10</accession>
<dbReference type="EMBL" id="CZBX01000007">
    <property type="protein sequence ID" value="CUQ87773.1"/>
    <property type="molecule type" value="Genomic_DNA"/>
</dbReference>
<protein>
    <submittedName>
        <fullName evidence="1">Uncharacterized protein</fullName>
    </submittedName>
</protein>
<organism evidence="1 2">
    <name type="scientific">[Ruminococcus] torques</name>
    <dbReference type="NCBI Taxonomy" id="33039"/>
    <lineage>
        <taxon>Bacteria</taxon>
        <taxon>Bacillati</taxon>
        <taxon>Bacillota</taxon>
        <taxon>Clostridia</taxon>
        <taxon>Lachnospirales</taxon>
        <taxon>Lachnospiraceae</taxon>
        <taxon>Mediterraneibacter</taxon>
    </lineage>
</organism>
<evidence type="ECO:0000313" key="1">
    <source>
        <dbReference type="EMBL" id="CUQ87773.1"/>
    </source>
</evidence>
<dbReference type="RefSeq" id="WP_055172410.1">
    <property type="nucleotide sequence ID" value="NZ_CZBX01000007.1"/>
</dbReference>
<dbReference type="AlphaFoldDB" id="A0A174ZK10"/>
<proteinExistence type="predicted"/>
<dbReference type="Proteomes" id="UP000078383">
    <property type="component" value="Unassembled WGS sequence"/>
</dbReference>
<name>A0A174ZK10_9FIRM</name>
<gene>
    <name evidence="1" type="ORF">ERS852502_01631</name>
</gene>
<reference evidence="1 2" key="1">
    <citation type="submission" date="2015-09" db="EMBL/GenBank/DDBJ databases">
        <authorList>
            <consortium name="Pathogen Informatics"/>
        </authorList>
    </citation>
    <scope>NUCLEOTIDE SEQUENCE [LARGE SCALE GENOMIC DNA]</scope>
    <source>
        <strain evidence="1 2">2789STDY5834889</strain>
    </source>
</reference>